<comment type="cofactor">
    <cofactor evidence="1">
        <name>Fe(2+)</name>
        <dbReference type="ChEBI" id="CHEBI:29033"/>
    </cofactor>
</comment>
<organism evidence="7 8">
    <name type="scientific">Rehmannia glutinosa</name>
    <name type="common">Chinese foxglove</name>
    <dbReference type="NCBI Taxonomy" id="99300"/>
    <lineage>
        <taxon>Eukaryota</taxon>
        <taxon>Viridiplantae</taxon>
        <taxon>Streptophyta</taxon>
        <taxon>Embryophyta</taxon>
        <taxon>Tracheophyta</taxon>
        <taxon>Spermatophyta</taxon>
        <taxon>Magnoliopsida</taxon>
        <taxon>eudicotyledons</taxon>
        <taxon>Gunneridae</taxon>
        <taxon>Pentapetalae</taxon>
        <taxon>asterids</taxon>
        <taxon>lamiids</taxon>
        <taxon>Lamiales</taxon>
        <taxon>Orobanchaceae</taxon>
        <taxon>Rehmannieae</taxon>
        <taxon>Rehmannia</taxon>
    </lineage>
</organism>
<gene>
    <name evidence="7" type="ORF">DH2020_012214</name>
</gene>
<keyword evidence="5" id="KW-0560">Oxidoreductase</keyword>
<evidence type="ECO:0000313" key="7">
    <source>
        <dbReference type="EMBL" id="KAK6152575.1"/>
    </source>
</evidence>
<keyword evidence="6" id="KW-0408">Iron</keyword>
<dbReference type="PANTHER" id="PTHR10543">
    <property type="entry name" value="BETA-CAROTENE DIOXYGENASE"/>
    <property type="match status" value="1"/>
</dbReference>
<keyword evidence="3" id="KW-0479">Metal-binding</keyword>
<evidence type="ECO:0000313" key="8">
    <source>
        <dbReference type="Proteomes" id="UP001318860"/>
    </source>
</evidence>
<sequence>MASFAFSTIKPYSYDNSKNIDRSYRLKQESSLFGKTISIEKKIFSRELCDENPGLSISNVATKPPVIVPSKQDAENNRKLVAWTSVRQERWQGELHVQGKIPLWLNGTYLRNGPGLWHIGEYNFRHLFDGYATLVRLHFENGRLVMGHRQIESEAYKASKKHNKLCYREFSEAPKPDNFLAYIGDLANLFSGASLTDNANTGVVRLGDGRVVCLTETIKGSTVVDPNTLDTLGRFRLVTMGGAGALTTQLSR</sequence>
<dbReference type="InterPro" id="IPR004294">
    <property type="entry name" value="Carotenoid_Oase"/>
</dbReference>
<evidence type="ECO:0000256" key="6">
    <source>
        <dbReference type="ARBA" id="ARBA00023004"/>
    </source>
</evidence>
<evidence type="ECO:0000256" key="3">
    <source>
        <dbReference type="ARBA" id="ARBA00022723"/>
    </source>
</evidence>
<keyword evidence="4" id="KW-0223">Dioxygenase</keyword>
<comment type="caution">
    <text evidence="7">The sequence shown here is derived from an EMBL/GenBank/DDBJ whole genome shotgun (WGS) entry which is preliminary data.</text>
</comment>
<evidence type="ECO:0000256" key="2">
    <source>
        <dbReference type="ARBA" id="ARBA00006787"/>
    </source>
</evidence>
<accession>A0ABR0X2A9</accession>
<evidence type="ECO:0000256" key="5">
    <source>
        <dbReference type="ARBA" id="ARBA00023002"/>
    </source>
</evidence>
<dbReference type="Pfam" id="PF03055">
    <property type="entry name" value="RPE65"/>
    <property type="match status" value="1"/>
</dbReference>
<keyword evidence="8" id="KW-1185">Reference proteome</keyword>
<proteinExistence type="inferred from homology"/>
<evidence type="ECO:0008006" key="9">
    <source>
        <dbReference type="Google" id="ProtNLM"/>
    </source>
</evidence>
<evidence type="ECO:0000256" key="1">
    <source>
        <dbReference type="ARBA" id="ARBA00001954"/>
    </source>
</evidence>
<protein>
    <recommendedName>
        <fullName evidence="9">Carotenoid cleavage dioxygenase</fullName>
    </recommendedName>
</protein>
<comment type="similarity">
    <text evidence="2">Belongs to the carotenoid oxygenase family.</text>
</comment>
<dbReference type="EMBL" id="JABTTQ020000006">
    <property type="protein sequence ID" value="KAK6152575.1"/>
    <property type="molecule type" value="Genomic_DNA"/>
</dbReference>
<dbReference type="PANTHER" id="PTHR10543:SF24">
    <property type="entry name" value="CAROTENOID ISOMEROOXYGENASE"/>
    <property type="match status" value="1"/>
</dbReference>
<reference evidence="7 8" key="1">
    <citation type="journal article" date="2021" name="Comput. Struct. Biotechnol. J.">
        <title>De novo genome assembly of the potent medicinal plant Rehmannia glutinosa using nanopore technology.</title>
        <authorList>
            <person name="Ma L."/>
            <person name="Dong C."/>
            <person name="Song C."/>
            <person name="Wang X."/>
            <person name="Zheng X."/>
            <person name="Niu Y."/>
            <person name="Chen S."/>
            <person name="Feng W."/>
        </authorList>
    </citation>
    <scope>NUCLEOTIDE SEQUENCE [LARGE SCALE GENOMIC DNA]</scope>
    <source>
        <strain evidence="7">DH-2019</strain>
    </source>
</reference>
<name>A0ABR0X2A9_REHGL</name>
<evidence type="ECO:0000256" key="4">
    <source>
        <dbReference type="ARBA" id="ARBA00022964"/>
    </source>
</evidence>
<dbReference type="Proteomes" id="UP001318860">
    <property type="component" value="Unassembled WGS sequence"/>
</dbReference>